<sequence length="140" mass="14901">MDAQQALGIAADARRAAARSRLPGWYPPVGAGLHAAGSIALGVALMTSVQPALRWPLLAVAVVTWAGVLGLSARLGRRGGVVPRLAERDSRQRWIDVLPSLVVMVVDVALWATVGLAWMLVFSGIALGASEWFRLARRAR</sequence>
<accession>A0A561UGX1</accession>
<reference evidence="2 3" key="1">
    <citation type="submission" date="2019-06" db="EMBL/GenBank/DDBJ databases">
        <title>Sequencing the genomes of 1000 actinobacteria strains.</title>
        <authorList>
            <person name="Klenk H.-P."/>
        </authorList>
    </citation>
    <scope>NUCLEOTIDE SEQUENCE [LARGE SCALE GENOMIC DNA]</scope>
    <source>
        <strain evidence="2 3">DSM 44826</strain>
    </source>
</reference>
<protein>
    <submittedName>
        <fullName evidence="2">Uncharacterized protein</fullName>
    </submittedName>
</protein>
<keyword evidence="1" id="KW-0472">Membrane</keyword>
<evidence type="ECO:0000313" key="3">
    <source>
        <dbReference type="Proteomes" id="UP000317940"/>
    </source>
</evidence>
<feature type="transmembrane region" description="Helical" evidence="1">
    <location>
        <begin position="24"/>
        <end position="46"/>
    </location>
</feature>
<feature type="transmembrane region" description="Helical" evidence="1">
    <location>
        <begin position="94"/>
        <end position="112"/>
    </location>
</feature>
<gene>
    <name evidence="2" type="ORF">FHX73_112431</name>
</gene>
<keyword evidence="3" id="KW-1185">Reference proteome</keyword>
<dbReference type="OrthoDB" id="9968653at2"/>
<organism evidence="2 3">
    <name type="scientific">Kitasatospora viridis</name>
    <dbReference type="NCBI Taxonomy" id="281105"/>
    <lineage>
        <taxon>Bacteria</taxon>
        <taxon>Bacillati</taxon>
        <taxon>Actinomycetota</taxon>
        <taxon>Actinomycetes</taxon>
        <taxon>Kitasatosporales</taxon>
        <taxon>Streptomycetaceae</taxon>
        <taxon>Kitasatospora</taxon>
    </lineage>
</organism>
<dbReference type="EMBL" id="VIWT01000001">
    <property type="protein sequence ID" value="TWF98610.1"/>
    <property type="molecule type" value="Genomic_DNA"/>
</dbReference>
<keyword evidence="1" id="KW-1133">Transmembrane helix</keyword>
<evidence type="ECO:0000256" key="1">
    <source>
        <dbReference type="SAM" id="Phobius"/>
    </source>
</evidence>
<keyword evidence="1" id="KW-0812">Transmembrane</keyword>
<dbReference type="RefSeq" id="WP_145905013.1">
    <property type="nucleotide sequence ID" value="NZ_BAAAMZ010000045.1"/>
</dbReference>
<dbReference type="Proteomes" id="UP000317940">
    <property type="component" value="Unassembled WGS sequence"/>
</dbReference>
<proteinExistence type="predicted"/>
<comment type="caution">
    <text evidence="2">The sequence shown here is derived from an EMBL/GenBank/DDBJ whole genome shotgun (WGS) entry which is preliminary data.</text>
</comment>
<name>A0A561UGX1_9ACTN</name>
<evidence type="ECO:0000313" key="2">
    <source>
        <dbReference type="EMBL" id="TWF98610.1"/>
    </source>
</evidence>
<feature type="transmembrane region" description="Helical" evidence="1">
    <location>
        <begin position="52"/>
        <end position="73"/>
    </location>
</feature>
<dbReference type="AlphaFoldDB" id="A0A561UGX1"/>